<comment type="caution">
    <text evidence="4">The sequence shown here is derived from an EMBL/GenBank/DDBJ whole genome shotgun (WGS) entry which is preliminary data.</text>
</comment>
<feature type="region of interest" description="Disordered" evidence="2">
    <location>
        <begin position="109"/>
        <end position="149"/>
    </location>
</feature>
<feature type="compositionally biased region" description="Polar residues" evidence="2">
    <location>
        <begin position="251"/>
        <end position="261"/>
    </location>
</feature>
<dbReference type="PROSITE" id="PS50158">
    <property type="entry name" value="ZF_CCHC"/>
    <property type="match status" value="1"/>
</dbReference>
<evidence type="ECO:0000313" key="4">
    <source>
        <dbReference type="EMBL" id="GEU57987.1"/>
    </source>
</evidence>
<protein>
    <recommendedName>
        <fullName evidence="3">CCHC-type domain-containing protein</fullName>
    </recommendedName>
</protein>
<evidence type="ECO:0000256" key="1">
    <source>
        <dbReference type="PROSITE-ProRule" id="PRU00047"/>
    </source>
</evidence>
<feature type="compositionally biased region" description="Basic and acidic residues" evidence="2">
    <location>
        <begin position="171"/>
        <end position="182"/>
    </location>
</feature>
<feature type="compositionally biased region" description="Polar residues" evidence="2">
    <location>
        <begin position="202"/>
        <end position="212"/>
    </location>
</feature>
<dbReference type="Pfam" id="PF13976">
    <property type="entry name" value="gag_pre-integrs"/>
    <property type="match status" value="1"/>
</dbReference>
<dbReference type="InterPro" id="IPR054722">
    <property type="entry name" value="PolX-like_BBD"/>
</dbReference>
<feature type="region of interest" description="Disordered" evidence="2">
    <location>
        <begin position="251"/>
        <end position="270"/>
    </location>
</feature>
<feature type="compositionally biased region" description="Basic and acidic residues" evidence="2">
    <location>
        <begin position="42"/>
        <end position="61"/>
    </location>
</feature>
<feature type="region of interest" description="Disordered" evidence="2">
    <location>
        <begin position="170"/>
        <end position="212"/>
    </location>
</feature>
<dbReference type="GO" id="GO:0003676">
    <property type="term" value="F:nucleic acid binding"/>
    <property type="evidence" value="ECO:0007669"/>
    <property type="project" value="InterPro"/>
</dbReference>
<keyword evidence="1" id="KW-0862">Zinc</keyword>
<dbReference type="GO" id="GO:0008270">
    <property type="term" value="F:zinc ion binding"/>
    <property type="evidence" value="ECO:0007669"/>
    <property type="project" value="UniProtKB-KW"/>
</dbReference>
<dbReference type="AlphaFoldDB" id="A0A6L2LAS0"/>
<dbReference type="InterPro" id="IPR001878">
    <property type="entry name" value="Znf_CCHC"/>
</dbReference>
<sequence>MIEKRLATWDGGNITWGGRVGALGTVPVCVCVHRKWLGAPRSQDRGRRDNFRQGSKAEEQAPKALMAIDEVGWDWSYMANDEEDHALVADEEAPTKFALMANTSTESKDLSWTGLPECKDDTVTDCSRPEPTVESFPDDDKKRNPSVSKTVASPIIPKLFVKFVKSSDSQSKSKIDETETPKKSPVKYAEQYRKTNKKPNVRGNQRNWNNLKSQQLGPDFVMKMKACFNCGDSNHLAYDCKKRVKRGTTRKFTTGSRNFPTANRKFPTASRKFPTGSMKFSIADMGKKGKAVKPSACLVWKPSQNLSNKGPNNNSVSVMFKKYTYIDTQGRLKSGSSQNKIDDKGYWDSGCSRHMTGNISYLSDYEPFDGGYVCFGQGGCKITGKGAIKTGKLEFEKVYFVKDLNYNMFSVSQICDNKNSVMFTDSECIVLGRDFKLLDDANMLLRTPGQHNMYSIDLNNIVPHKDLTCLVAKDSADECKKWHRRLGHLNFKTMNKLVRHNLVRGLPTKCFENDHNCTGCLKGKQHKASYFLLKSKDVTSGILKKFIYEIEKPKGPKSENHQKQLTLLVMSKIES</sequence>
<dbReference type="SMART" id="SM00343">
    <property type="entry name" value="ZnF_C2HC"/>
    <property type="match status" value="1"/>
</dbReference>
<reference evidence="4" key="1">
    <citation type="journal article" date="2019" name="Sci. Rep.">
        <title>Draft genome of Tanacetum cinerariifolium, the natural source of mosquito coil.</title>
        <authorList>
            <person name="Yamashiro T."/>
            <person name="Shiraishi A."/>
            <person name="Satake H."/>
            <person name="Nakayama K."/>
        </authorList>
    </citation>
    <scope>NUCLEOTIDE SEQUENCE</scope>
</reference>
<dbReference type="InterPro" id="IPR025724">
    <property type="entry name" value="GAG-pre-integrase_dom"/>
</dbReference>
<name>A0A6L2LAS0_TANCI</name>
<dbReference type="Pfam" id="PF22936">
    <property type="entry name" value="Pol_BBD"/>
    <property type="match status" value="1"/>
</dbReference>
<proteinExistence type="predicted"/>
<dbReference type="EMBL" id="BKCJ010003925">
    <property type="protein sequence ID" value="GEU57987.1"/>
    <property type="molecule type" value="Genomic_DNA"/>
</dbReference>
<gene>
    <name evidence="4" type="ORF">Tci_029965</name>
</gene>
<organism evidence="4">
    <name type="scientific">Tanacetum cinerariifolium</name>
    <name type="common">Dalmatian daisy</name>
    <name type="synonym">Chrysanthemum cinerariifolium</name>
    <dbReference type="NCBI Taxonomy" id="118510"/>
    <lineage>
        <taxon>Eukaryota</taxon>
        <taxon>Viridiplantae</taxon>
        <taxon>Streptophyta</taxon>
        <taxon>Embryophyta</taxon>
        <taxon>Tracheophyta</taxon>
        <taxon>Spermatophyta</taxon>
        <taxon>Magnoliopsida</taxon>
        <taxon>eudicotyledons</taxon>
        <taxon>Gunneridae</taxon>
        <taxon>Pentapetalae</taxon>
        <taxon>asterids</taxon>
        <taxon>campanulids</taxon>
        <taxon>Asterales</taxon>
        <taxon>Asteraceae</taxon>
        <taxon>Asteroideae</taxon>
        <taxon>Anthemideae</taxon>
        <taxon>Anthemidinae</taxon>
        <taxon>Tanacetum</taxon>
    </lineage>
</organism>
<accession>A0A6L2LAS0</accession>
<evidence type="ECO:0000256" key="2">
    <source>
        <dbReference type="SAM" id="MobiDB-lite"/>
    </source>
</evidence>
<keyword evidence="1" id="KW-0479">Metal-binding</keyword>
<keyword evidence="1" id="KW-0863">Zinc-finger</keyword>
<dbReference type="Pfam" id="PF00098">
    <property type="entry name" value="zf-CCHC"/>
    <property type="match status" value="1"/>
</dbReference>
<feature type="domain" description="CCHC-type" evidence="3">
    <location>
        <begin position="227"/>
        <end position="242"/>
    </location>
</feature>
<feature type="region of interest" description="Disordered" evidence="2">
    <location>
        <begin position="41"/>
        <end position="61"/>
    </location>
</feature>
<evidence type="ECO:0000259" key="3">
    <source>
        <dbReference type="PROSITE" id="PS50158"/>
    </source>
</evidence>